<dbReference type="OrthoDB" id="439792at2759"/>
<dbReference type="HAMAP" id="MF_00235">
    <property type="entry name" value="Adenylate_kinase_Adk"/>
    <property type="match status" value="1"/>
</dbReference>
<dbReference type="SUPFAM" id="SSF52540">
    <property type="entry name" value="P-loop containing nucleoside triphosphate hydrolases"/>
    <property type="match status" value="1"/>
</dbReference>
<reference evidence="5 6" key="2">
    <citation type="submission" date="2013-02" db="EMBL/GenBank/DDBJ databases">
        <title>The Genome Sequence of Plasmodium falciparum Vietnam Oak-Knoll (FVO).</title>
        <authorList>
            <consortium name="The Broad Institute Genome Sequencing Platform"/>
            <consortium name="The Broad Institute Genome Sequencing Center for Infectious Disease"/>
            <person name="Neafsey D."/>
            <person name="Cheeseman I."/>
            <person name="Volkman S."/>
            <person name="Adams J."/>
            <person name="Walker B."/>
            <person name="Young S.K."/>
            <person name="Zeng Q."/>
            <person name="Gargeya S."/>
            <person name="Fitzgerald M."/>
            <person name="Haas B."/>
            <person name="Abouelleil A."/>
            <person name="Alvarado L."/>
            <person name="Arachchi H.M."/>
            <person name="Berlin A.M."/>
            <person name="Chapman S.B."/>
            <person name="Dewar J."/>
            <person name="Goldberg J."/>
            <person name="Griggs A."/>
            <person name="Gujja S."/>
            <person name="Hansen M."/>
            <person name="Howarth C."/>
            <person name="Imamovic A."/>
            <person name="Larimer J."/>
            <person name="McCowan C."/>
            <person name="Murphy C."/>
            <person name="Neiman D."/>
            <person name="Pearson M."/>
            <person name="Priest M."/>
            <person name="Roberts A."/>
            <person name="Saif S."/>
            <person name="Shea T."/>
            <person name="Sisk P."/>
            <person name="Sykes S."/>
            <person name="Wortman J."/>
            <person name="Nusbaum C."/>
            <person name="Birren B."/>
        </authorList>
    </citation>
    <scope>NUCLEOTIDE SEQUENCE [LARGE SCALE GENOMIC DNA]</scope>
    <source>
        <strain evidence="6">Vietnam Oak-Knoll (FVO)</strain>
    </source>
</reference>
<dbReference type="PANTHER" id="PTHR23359">
    <property type="entry name" value="NUCLEOTIDE KINASE"/>
    <property type="match status" value="1"/>
</dbReference>
<proteinExistence type="inferred from homology"/>
<name>A0A024VB98_PLAFA</name>
<keyword evidence="2" id="KW-0547">Nucleotide-binding</keyword>
<evidence type="ECO:0000313" key="5">
    <source>
        <dbReference type="EMBL" id="ETW20298.1"/>
    </source>
</evidence>
<keyword evidence="1 4" id="KW-0808">Transferase</keyword>
<dbReference type="SMR" id="A0A024VB98"/>
<comment type="similarity">
    <text evidence="4">Belongs to the adenylate kinase family.</text>
</comment>
<organism evidence="5 6">
    <name type="scientific">Plasmodium falciparum Vietnam Oak-Knoll</name>
    <name type="common">FVO</name>
    <dbReference type="NCBI Taxonomy" id="1036723"/>
    <lineage>
        <taxon>Eukaryota</taxon>
        <taxon>Sar</taxon>
        <taxon>Alveolata</taxon>
        <taxon>Apicomplexa</taxon>
        <taxon>Aconoidasida</taxon>
        <taxon>Haemosporida</taxon>
        <taxon>Plasmodiidae</taxon>
        <taxon>Plasmodium</taxon>
        <taxon>Plasmodium (Laverania)</taxon>
    </lineage>
</organism>
<dbReference type="GO" id="GO:0004017">
    <property type="term" value="F:AMP kinase activity"/>
    <property type="evidence" value="ECO:0007669"/>
    <property type="project" value="InterPro"/>
</dbReference>
<evidence type="ECO:0000256" key="4">
    <source>
        <dbReference type="RuleBase" id="RU003330"/>
    </source>
</evidence>
<dbReference type="FunFam" id="3.40.50.300:FF:001877">
    <property type="entry name" value="GTP:AMP phosphotransferase"/>
    <property type="match status" value="1"/>
</dbReference>
<evidence type="ECO:0008006" key="7">
    <source>
        <dbReference type="Google" id="ProtNLM"/>
    </source>
</evidence>
<evidence type="ECO:0000256" key="3">
    <source>
        <dbReference type="ARBA" id="ARBA00022777"/>
    </source>
</evidence>
<gene>
    <name evidence="5" type="ORF">PFFVO_00774</name>
</gene>
<dbReference type="AlphaFoldDB" id="A0A024VB98"/>
<dbReference type="PRINTS" id="PR00094">
    <property type="entry name" value="ADENYLTKNASE"/>
</dbReference>
<dbReference type="PROSITE" id="PS00113">
    <property type="entry name" value="ADENYLATE_KINASE"/>
    <property type="match status" value="1"/>
</dbReference>
<dbReference type="InterPro" id="IPR000850">
    <property type="entry name" value="Adenylat/UMP-CMP_kin"/>
</dbReference>
<dbReference type="Proteomes" id="UP000030690">
    <property type="component" value="Unassembled WGS sequence"/>
</dbReference>
<reference evidence="5 6" key="1">
    <citation type="submission" date="2013-02" db="EMBL/GenBank/DDBJ databases">
        <title>The Genome Annotation of Plasmodium falciparum Vietnam Oak-Knoll (FVO).</title>
        <authorList>
            <consortium name="The Broad Institute Genome Sequencing Platform"/>
            <consortium name="The Broad Institute Genome Sequencing Center for Infectious Disease"/>
            <person name="Neafsey D."/>
            <person name="Hoffman S."/>
            <person name="Volkman S."/>
            <person name="Rosenthal P."/>
            <person name="Walker B."/>
            <person name="Young S.K."/>
            <person name="Zeng Q."/>
            <person name="Gargeya S."/>
            <person name="Fitzgerald M."/>
            <person name="Haas B."/>
            <person name="Abouelleil A."/>
            <person name="Allen A.W."/>
            <person name="Alvarado L."/>
            <person name="Arachchi H.M."/>
            <person name="Berlin A.M."/>
            <person name="Chapman S.B."/>
            <person name="Gainer-Dewar J."/>
            <person name="Goldberg J."/>
            <person name="Griggs A."/>
            <person name="Gujja S."/>
            <person name="Hansen M."/>
            <person name="Howarth C."/>
            <person name="Imamovic A."/>
            <person name="Ireland A."/>
            <person name="Larimer J."/>
            <person name="McCowan C."/>
            <person name="Murphy C."/>
            <person name="Pearson M."/>
            <person name="Poon T.W."/>
            <person name="Priest M."/>
            <person name="Roberts A."/>
            <person name="Saif S."/>
            <person name="Shea T."/>
            <person name="Sisk P."/>
            <person name="Sykes S."/>
            <person name="Wortman J."/>
            <person name="Nusbaum C."/>
            <person name="Birren B."/>
        </authorList>
    </citation>
    <scope>NUCLEOTIDE SEQUENCE [LARGE SCALE GENOMIC DNA]</scope>
    <source>
        <strain evidence="6">Vietnam Oak-Knoll (FVO)</strain>
    </source>
</reference>
<dbReference type="GO" id="GO:0005524">
    <property type="term" value="F:ATP binding"/>
    <property type="evidence" value="ECO:0007669"/>
    <property type="project" value="InterPro"/>
</dbReference>
<dbReference type="InterPro" id="IPR006259">
    <property type="entry name" value="Adenyl_kin_sub"/>
</dbReference>
<dbReference type="NCBIfam" id="TIGR01351">
    <property type="entry name" value="adk"/>
    <property type="match status" value="1"/>
</dbReference>
<dbReference type="CDD" id="cd01428">
    <property type="entry name" value="ADK"/>
    <property type="match status" value="1"/>
</dbReference>
<dbReference type="Gene3D" id="3.40.50.300">
    <property type="entry name" value="P-loop containing nucleotide triphosphate hydrolases"/>
    <property type="match status" value="1"/>
</dbReference>
<dbReference type="InterPro" id="IPR027417">
    <property type="entry name" value="P-loop_NTPase"/>
</dbReference>
<evidence type="ECO:0000256" key="2">
    <source>
        <dbReference type="ARBA" id="ARBA00022741"/>
    </source>
</evidence>
<protein>
    <recommendedName>
        <fullName evidence="7">Adenylate kinase active site lid domain-containing protein</fullName>
    </recommendedName>
</protein>
<sequence>MRIVLFGAPGVGKGTFAEILSKKENLKHINVGNILRNEIKKESNIGKEVQNVVRSGNLVSDSLIINIVHDEMKNILNKKYKGFILDGFPRNMYQSKELIKMTNIDLFVNIYLPRNILIKKLLGRRICNICDKNFNVSNIQQDSFDMPPILPSKDCIQCNGHTNLIKRKDDNEDIINHRLNSYESDYIPIIQFFKNEKYNLIDFPLRRGIRDFDDFYSILVNYRKNEKLK</sequence>
<dbReference type="Pfam" id="PF00406">
    <property type="entry name" value="ADK"/>
    <property type="match status" value="1"/>
</dbReference>
<evidence type="ECO:0000256" key="1">
    <source>
        <dbReference type="ARBA" id="ARBA00022679"/>
    </source>
</evidence>
<accession>A0A024VB98</accession>
<keyword evidence="3 4" id="KW-0418">Kinase</keyword>
<evidence type="ECO:0000313" key="6">
    <source>
        <dbReference type="Proteomes" id="UP000030690"/>
    </source>
</evidence>
<dbReference type="InterPro" id="IPR033690">
    <property type="entry name" value="Adenylat_kinase_CS"/>
</dbReference>
<dbReference type="EMBL" id="KI925023">
    <property type="protein sequence ID" value="ETW20298.1"/>
    <property type="molecule type" value="Genomic_DNA"/>
</dbReference>